<sequence>MRPTASRWLPALLTYALAAVWLVNGLLCKVLLLVPRHQDIVARILGPAHAPLLTRLIGLAEIGMAVWVLSGRWRRLGVLTQIGLVLTMNLLEFWLAADLLLWGPLNLLFAGLFALGLYYYGFRLPAPRPARP</sequence>
<name>A0A431U189_9BACT</name>
<reference evidence="2 3" key="1">
    <citation type="submission" date="2018-12" db="EMBL/GenBank/DDBJ databases">
        <title>Hymenobacter gummosus sp. nov., isolated from a spring.</title>
        <authorList>
            <person name="Nie L."/>
        </authorList>
    </citation>
    <scope>NUCLEOTIDE SEQUENCE [LARGE SCALE GENOMIC DNA]</scope>
    <source>
        <strain evidence="2 3">KCTC 52166</strain>
    </source>
</reference>
<keyword evidence="3" id="KW-1185">Reference proteome</keyword>
<evidence type="ECO:0000313" key="3">
    <source>
        <dbReference type="Proteomes" id="UP000282184"/>
    </source>
</evidence>
<feature type="transmembrane region" description="Helical" evidence="1">
    <location>
        <begin position="101"/>
        <end position="122"/>
    </location>
</feature>
<dbReference type="EMBL" id="RXOF01000008">
    <property type="protein sequence ID" value="RTQ48838.1"/>
    <property type="molecule type" value="Genomic_DNA"/>
</dbReference>
<feature type="transmembrane region" description="Helical" evidence="1">
    <location>
        <begin position="76"/>
        <end position="95"/>
    </location>
</feature>
<keyword evidence="1" id="KW-0472">Membrane</keyword>
<evidence type="ECO:0008006" key="4">
    <source>
        <dbReference type="Google" id="ProtNLM"/>
    </source>
</evidence>
<keyword evidence="1" id="KW-1133">Transmembrane helix</keyword>
<protein>
    <recommendedName>
        <fullName evidence="4">DoxX family protein</fullName>
    </recommendedName>
</protein>
<organism evidence="2 3">
    <name type="scientific">Hymenobacter gummosus</name>
    <dbReference type="NCBI Taxonomy" id="1776032"/>
    <lineage>
        <taxon>Bacteria</taxon>
        <taxon>Pseudomonadati</taxon>
        <taxon>Bacteroidota</taxon>
        <taxon>Cytophagia</taxon>
        <taxon>Cytophagales</taxon>
        <taxon>Hymenobacteraceae</taxon>
        <taxon>Hymenobacter</taxon>
    </lineage>
</organism>
<dbReference type="AlphaFoldDB" id="A0A431U189"/>
<dbReference type="InterPro" id="IPR025695">
    <property type="entry name" value="DoxX-like"/>
</dbReference>
<evidence type="ECO:0000256" key="1">
    <source>
        <dbReference type="SAM" id="Phobius"/>
    </source>
</evidence>
<evidence type="ECO:0000313" key="2">
    <source>
        <dbReference type="EMBL" id="RTQ48838.1"/>
    </source>
</evidence>
<comment type="caution">
    <text evidence="2">The sequence shown here is derived from an EMBL/GenBank/DDBJ whole genome shotgun (WGS) entry which is preliminary data.</text>
</comment>
<gene>
    <name evidence="2" type="ORF">EJV47_14665</name>
</gene>
<dbReference type="Pfam" id="PF13781">
    <property type="entry name" value="DoxX_3"/>
    <property type="match status" value="1"/>
</dbReference>
<feature type="transmembrane region" description="Helical" evidence="1">
    <location>
        <begin position="12"/>
        <end position="32"/>
    </location>
</feature>
<keyword evidence="1" id="KW-0812">Transmembrane</keyword>
<proteinExistence type="predicted"/>
<dbReference type="RefSeq" id="WP_126693915.1">
    <property type="nucleotide sequence ID" value="NZ_RXOF01000008.1"/>
</dbReference>
<dbReference type="OrthoDB" id="1365847at2"/>
<dbReference type="Proteomes" id="UP000282184">
    <property type="component" value="Unassembled WGS sequence"/>
</dbReference>
<accession>A0A431U189</accession>
<feature type="transmembrane region" description="Helical" evidence="1">
    <location>
        <begin position="52"/>
        <end position="69"/>
    </location>
</feature>